<dbReference type="AlphaFoldDB" id="A0A931MVA7"/>
<evidence type="ECO:0000259" key="3">
    <source>
        <dbReference type="Pfam" id="PF06429"/>
    </source>
</evidence>
<dbReference type="Pfam" id="PF06429">
    <property type="entry name" value="Flg_bbr_C"/>
    <property type="match status" value="1"/>
</dbReference>
<comment type="subcellular location">
    <subcellularLocation>
        <location evidence="2">Bacterial flagellum basal body</location>
    </subcellularLocation>
</comment>
<evidence type="ECO:0000256" key="2">
    <source>
        <dbReference type="RuleBase" id="RU362116"/>
    </source>
</evidence>
<protein>
    <submittedName>
        <fullName evidence="5">Flagellar hook-basal body protein</fullName>
    </submittedName>
</protein>
<dbReference type="GO" id="GO:0071978">
    <property type="term" value="P:bacterial-type flagellum-dependent swarming motility"/>
    <property type="evidence" value="ECO:0007669"/>
    <property type="project" value="TreeGrafter"/>
</dbReference>
<reference evidence="5 6" key="1">
    <citation type="journal article" date="2005" name="Int. J. Syst. Evol. Microbiol.">
        <title>Halobacillus yeomjeoni sp. nov., isolated from a marine solar saltern in Korea.</title>
        <authorList>
            <person name="Yoon J.H."/>
            <person name="Kang S.J."/>
            <person name="Lee C.H."/>
            <person name="Oh H.W."/>
            <person name="Oh T.K."/>
        </authorList>
    </citation>
    <scope>NUCLEOTIDE SEQUENCE [LARGE SCALE GENOMIC DNA]</scope>
    <source>
        <strain evidence="5 6">KCTC 3957</strain>
    </source>
</reference>
<comment type="similarity">
    <text evidence="1 2">Belongs to the flagella basal body rod proteins family.</text>
</comment>
<keyword evidence="5" id="KW-0966">Cell projection</keyword>
<dbReference type="InterPro" id="IPR037925">
    <property type="entry name" value="FlgE/F/G-like"/>
</dbReference>
<dbReference type="Pfam" id="PF22692">
    <property type="entry name" value="LlgE_F_G_D1"/>
    <property type="match status" value="1"/>
</dbReference>
<feature type="domain" description="Flagellar basal-body/hook protein C-terminal" evidence="3">
    <location>
        <begin position="226"/>
        <end position="271"/>
    </location>
</feature>
<proteinExistence type="inferred from homology"/>
<dbReference type="InterPro" id="IPR020013">
    <property type="entry name" value="Flagellar_FlgE/F/G"/>
</dbReference>
<gene>
    <name evidence="5" type="ORF">H0267_10315</name>
</gene>
<dbReference type="InterPro" id="IPR053967">
    <property type="entry name" value="LlgE_F_G-like_D1"/>
</dbReference>
<comment type="caution">
    <text evidence="5">The sequence shown here is derived from an EMBL/GenBank/DDBJ whole genome shotgun (WGS) entry which is preliminary data.</text>
</comment>
<dbReference type="PANTHER" id="PTHR30435">
    <property type="entry name" value="FLAGELLAR PROTEIN"/>
    <property type="match status" value="1"/>
</dbReference>
<evidence type="ECO:0000313" key="5">
    <source>
        <dbReference type="EMBL" id="MBH0230607.1"/>
    </source>
</evidence>
<dbReference type="EMBL" id="JADZSC010000002">
    <property type="protein sequence ID" value="MBH0230607.1"/>
    <property type="molecule type" value="Genomic_DNA"/>
</dbReference>
<feature type="domain" description="Flagellar hook protein FlgE/F/G-like D1" evidence="4">
    <location>
        <begin position="112"/>
        <end position="171"/>
    </location>
</feature>
<sequence>MNRSMIQAAVTMGQLQSKLDLIGHNLSNSSTTGYKSRSADFSSLLFQQIDNLSHDQAKKGRMTPDGIRVGTGARLGHTNLNLNQGSIQQTGRALDVAIMNENQLFSIRVPGNDGDDIHYTRAGNFYMNPNGEGQVMLTDSEGLPVLDEDGENILINEGFSDIHIQQDGAIVVTRGGDRSVEGQLGVLSAVRPRMLEAVGDNRFKIPDGIEQEGIIEGVPQADIQLQSKALESSNVDLSQQMTEMMMAQRAYQFNAKSISTGDQMMGLVNQLRS</sequence>
<dbReference type="NCBIfam" id="TIGR03506">
    <property type="entry name" value="FlgEFG_subfam"/>
    <property type="match status" value="1"/>
</dbReference>
<keyword evidence="5" id="KW-0969">Cilium</keyword>
<accession>A0A931MVA7</accession>
<keyword evidence="2" id="KW-0975">Bacterial flagellum</keyword>
<dbReference type="GO" id="GO:0009425">
    <property type="term" value="C:bacterial-type flagellum basal body"/>
    <property type="evidence" value="ECO:0007669"/>
    <property type="project" value="UniProtKB-SubCell"/>
</dbReference>
<dbReference type="SUPFAM" id="SSF117143">
    <property type="entry name" value="Flagellar hook protein flgE"/>
    <property type="match status" value="1"/>
</dbReference>
<dbReference type="PANTHER" id="PTHR30435:SF19">
    <property type="entry name" value="FLAGELLAR BASAL-BODY ROD PROTEIN FLGG"/>
    <property type="match status" value="1"/>
</dbReference>
<dbReference type="Proteomes" id="UP000614490">
    <property type="component" value="Unassembled WGS sequence"/>
</dbReference>
<name>A0A931MVA7_9BACI</name>
<keyword evidence="6" id="KW-1185">Reference proteome</keyword>
<keyword evidence="5" id="KW-0282">Flagellum</keyword>
<evidence type="ECO:0000256" key="1">
    <source>
        <dbReference type="ARBA" id="ARBA00009677"/>
    </source>
</evidence>
<dbReference type="InterPro" id="IPR010930">
    <property type="entry name" value="Flg_bb/hook_C_dom"/>
</dbReference>
<evidence type="ECO:0000313" key="6">
    <source>
        <dbReference type="Proteomes" id="UP000614490"/>
    </source>
</evidence>
<evidence type="ECO:0000259" key="4">
    <source>
        <dbReference type="Pfam" id="PF22692"/>
    </source>
</evidence>
<organism evidence="5 6">
    <name type="scientific">Halobacillus yeomjeoni</name>
    <dbReference type="NCBI Taxonomy" id="311194"/>
    <lineage>
        <taxon>Bacteria</taxon>
        <taxon>Bacillati</taxon>
        <taxon>Bacillota</taxon>
        <taxon>Bacilli</taxon>
        <taxon>Bacillales</taxon>
        <taxon>Bacillaceae</taxon>
        <taxon>Halobacillus</taxon>
    </lineage>
</organism>